<gene>
    <name evidence="1" type="ORF">SDC9_13343</name>
</gene>
<comment type="caution">
    <text evidence="1">The sequence shown here is derived from an EMBL/GenBank/DDBJ whole genome shotgun (WGS) entry which is preliminary data.</text>
</comment>
<protein>
    <submittedName>
        <fullName evidence="1">Uncharacterized protein</fullName>
    </submittedName>
</protein>
<dbReference type="EMBL" id="VSSQ01000038">
    <property type="protein sequence ID" value="MPL67645.1"/>
    <property type="molecule type" value="Genomic_DNA"/>
</dbReference>
<accession>A0A644TKY6</accession>
<reference evidence="1" key="1">
    <citation type="submission" date="2019-08" db="EMBL/GenBank/DDBJ databases">
        <authorList>
            <person name="Kucharzyk K."/>
            <person name="Murdoch R.W."/>
            <person name="Higgins S."/>
            <person name="Loffler F."/>
        </authorList>
    </citation>
    <scope>NUCLEOTIDE SEQUENCE</scope>
</reference>
<organism evidence="1">
    <name type="scientific">bioreactor metagenome</name>
    <dbReference type="NCBI Taxonomy" id="1076179"/>
    <lineage>
        <taxon>unclassified sequences</taxon>
        <taxon>metagenomes</taxon>
        <taxon>ecological metagenomes</taxon>
    </lineage>
</organism>
<dbReference type="AlphaFoldDB" id="A0A644TKY6"/>
<proteinExistence type="predicted"/>
<sequence length="187" mass="20594">MTRESMLELTAEAAQGLRPILMNACLESALLRTFHETSAFSCICLTGQSALRYGSGLEGLCSGPRSEWGELRFRLFDKRGYYPERWLFKAQRRLKFMGIDSRIGFTRKASSHIGWIRAPDLAEAADLANTNSLVDTAGSAEPKRPAAPPPGVKFLIHIPTGPVEAPAPGRIVLVEGWGECFSLRLED</sequence>
<evidence type="ECO:0000313" key="1">
    <source>
        <dbReference type="EMBL" id="MPL67645.1"/>
    </source>
</evidence>
<name>A0A644TKY6_9ZZZZ</name>